<protein>
    <submittedName>
        <fullName evidence="4">G patch domain-containing protein 1</fullName>
    </submittedName>
</protein>
<organism evidence="4 5">
    <name type="scientific">Ataeniobius toweri</name>
    <dbReference type="NCBI Taxonomy" id="208326"/>
    <lineage>
        <taxon>Eukaryota</taxon>
        <taxon>Metazoa</taxon>
        <taxon>Chordata</taxon>
        <taxon>Craniata</taxon>
        <taxon>Vertebrata</taxon>
        <taxon>Euteleostomi</taxon>
        <taxon>Actinopterygii</taxon>
        <taxon>Neopterygii</taxon>
        <taxon>Teleostei</taxon>
        <taxon>Neoteleostei</taxon>
        <taxon>Acanthomorphata</taxon>
        <taxon>Ovalentaria</taxon>
        <taxon>Atherinomorphae</taxon>
        <taxon>Cyprinodontiformes</taxon>
        <taxon>Goodeidae</taxon>
        <taxon>Ataeniobius</taxon>
    </lineage>
</organism>
<evidence type="ECO:0000313" key="5">
    <source>
        <dbReference type="Proteomes" id="UP001345963"/>
    </source>
</evidence>
<dbReference type="PANTHER" id="PTHR13384:SF19">
    <property type="entry name" value="G PATCH DOMAIN-CONTAINING PROTEIN 1"/>
    <property type="match status" value="1"/>
</dbReference>
<keyword evidence="5" id="KW-1185">Reference proteome</keyword>
<proteinExistence type="inferred from homology"/>
<feature type="region of interest" description="Disordered" evidence="2">
    <location>
        <begin position="59"/>
        <end position="108"/>
    </location>
</feature>
<evidence type="ECO:0000259" key="3">
    <source>
        <dbReference type="PROSITE" id="PS50174"/>
    </source>
</evidence>
<dbReference type="InterPro" id="IPR011666">
    <property type="entry name" value="DUF1604"/>
</dbReference>
<dbReference type="PROSITE" id="PS50174">
    <property type="entry name" value="G_PATCH"/>
    <property type="match status" value="1"/>
</dbReference>
<comment type="similarity">
    <text evidence="1">Belongs to the GPATCH1 family.</text>
</comment>
<evidence type="ECO:0000256" key="2">
    <source>
        <dbReference type="SAM" id="MobiDB-lite"/>
    </source>
</evidence>
<dbReference type="PANTHER" id="PTHR13384">
    <property type="entry name" value="G PATCH DOMAIN-CONTAINING PROTEIN 1"/>
    <property type="match status" value="1"/>
</dbReference>
<accession>A0ABU7BU31</accession>
<evidence type="ECO:0000313" key="4">
    <source>
        <dbReference type="EMBL" id="MED6253441.1"/>
    </source>
</evidence>
<gene>
    <name evidence="4" type="primary">GPATCH1</name>
    <name evidence="4" type="ORF">ATANTOWER_029668</name>
</gene>
<feature type="domain" description="G-patch" evidence="3">
    <location>
        <begin position="133"/>
        <end position="165"/>
    </location>
</feature>
<dbReference type="Proteomes" id="UP001345963">
    <property type="component" value="Unassembled WGS sequence"/>
</dbReference>
<dbReference type="InterPro" id="IPR000467">
    <property type="entry name" value="G_patch_dom"/>
</dbReference>
<sequence length="165" mass="18527">MCVFSDEPLKKPVPLHEQTVKDEKGRYERFHGAFTGGFSAGYFNTVGSKEGWTPSTFVSSRQQKADKHHARPEDFMDEEDFSEHGIAPREITTSQEFSSSRRDEAAEKARAVSAQAALIPGDTLLEELIAPARLSIGIELLRKMGWKEGQGIGPRVKRKPRRQLK</sequence>
<dbReference type="EMBL" id="JAHUTI010066750">
    <property type="protein sequence ID" value="MED6253441.1"/>
    <property type="molecule type" value="Genomic_DNA"/>
</dbReference>
<dbReference type="Pfam" id="PF07713">
    <property type="entry name" value="DUF1604"/>
    <property type="match status" value="1"/>
</dbReference>
<name>A0ABU7BU31_9TELE</name>
<comment type="caution">
    <text evidence="4">The sequence shown here is derived from an EMBL/GenBank/DDBJ whole genome shotgun (WGS) entry which is preliminary data.</text>
</comment>
<reference evidence="4 5" key="1">
    <citation type="submission" date="2021-07" db="EMBL/GenBank/DDBJ databases">
        <authorList>
            <person name="Palmer J.M."/>
        </authorList>
    </citation>
    <scope>NUCLEOTIDE SEQUENCE [LARGE SCALE GENOMIC DNA]</scope>
    <source>
        <strain evidence="4 5">AT_MEX2019</strain>
        <tissue evidence="4">Muscle</tissue>
    </source>
</reference>
<evidence type="ECO:0000256" key="1">
    <source>
        <dbReference type="ARBA" id="ARBA00008600"/>
    </source>
</evidence>
<dbReference type="Pfam" id="PF01585">
    <property type="entry name" value="G-patch"/>
    <property type="match status" value="1"/>
</dbReference>
<feature type="non-terminal residue" evidence="4">
    <location>
        <position position="165"/>
    </location>
</feature>
<feature type="compositionally biased region" description="Basic and acidic residues" evidence="2">
    <location>
        <begin position="99"/>
        <end position="108"/>
    </location>
</feature>